<organism evidence="2 3">
    <name type="scientific">Capillimicrobium parvum</name>
    <dbReference type="NCBI Taxonomy" id="2884022"/>
    <lineage>
        <taxon>Bacteria</taxon>
        <taxon>Bacillati</taxon>
        <taxon>Actinomycetota</taxon>
        <taxon>Thermoleophilia</taxon>
        <taxon>Solirubrobacterales</taxon>
        <taxon>Capillimicrobiaceae</taxon>
        <taxon>Capillimicrobium</taxon>
    </lineage>
</organism>
<dbReference type="RefSeq" id="WP_259314294.1">
    <property type="nucleotide sequence ID" value="NZ_CP087164.1"/>
</dbReference>
<feature type="domain" description="Methyltransferase type 11" evidence="1">
    <location>
        <begin position="110"/>
        <end position="204"/>
    </location>
</feature>
<dbReference type="GO" id="GO:0008757">
    <property type="term" value="F:S-adenosylmethionine-dependent methyltransferase activity"/>
    <property type="evidence" value="ECO:0007669"/>
    <property type="project" value="InterPro"/>
</dbReference>
<dbReference type="SUPFAM" id="SSF53335">
    <property type="entry name" value="S-adenosyl-L-methionine-dependent methyltransferases"/>
    <property type="match status" value="1"/>
</dbReference>
<dbReference type="AlphaFoldDB" id="A0A9E6XUW5"/>
<sequence>MNPEDGPLPADLGPLRTQDTLEPLVARNGHVTTLSGSRTYPVRDGLIFMGYAADSEAMIQETMEEERVWQGTTERLAIDEEFLRRSAPVAVDMVNLLRDLTGRRAGLKALELGSGAGWVSWLMARAGFDTYLCDFEANSLYSGWIYEHDGLGPGRRIVADARYAPFADAFFDVVMLKEFTHHVEDKATLLREVNRVLKPGGLVMLMDPMQSLRRAVYTLRHPDPHKGHHIAWPDRYLLELRRSGFRRRWFSVAYWTWSLPRRRVVRALQDRAARPVAGLRNSRSLFTELHIRLMGGGSVLYVGEKVRDVSAGPRPAFHPIDPALLRLAVSDRAQWSGCRQIVEEASRRLI</sequence>
<keyword evidence="3" id="KW-1185">Reference proteome</keyword>
<evidence type="ECO:0000313" key="3">
    <source>
        <dbReference type="Proteomes" id="UP001162834"/>
    </source>
</evidence>
<dbReference type="InterPro" id="IPR029063">
    <property type="entry name" value="SAM-dependent_MTases_sf"/>
</dbReference>
<proteinExistence type="predicted"/>
<dbReference type="InterPro" id="IPR013216">
    <property type="entry name" value="Methyltransf_11"/>
</dbReference>
<dbReference type="PANTHER" id="PTHR42912">
    <property type="entry name" value="METHYLTRANSFERASE"/>
    <property type="match status" value="1"/>
</dbReference>
<dbReference type="Pfam" id="PF08241">
    <property type="entry name" value="Methyltransf_11"/>
    <property type="match status" value="1"/>
</dbReference>
<dbReference type="CDD" id="cd02440">
    <property type="entry name" value="AdoMet_MTases"/>
    <property type="match status" value="1"/>
</dbReference>
<evidence type="ECO:0000259" key="1">
    <source>
        <dbReference type="Pfam" id="PF08241"/>
    </source>
</evidence>
<evidence type="ECO:0000313" key="2">
    <source>
        <dbReference type="EMBL" id="UGS34630.1"/>
    </source>
</evidence>
<gene>
    <name evidence="2" type="ORF">DSM104329_01009</name>
</gene>
<name>A0A9E6XUW5_9ACTN</name>
<accession>A0A9E6XUW5</accession>
<dbReference type="EMBL" id="CP087164">
    <property type="protein sequence ID" value="UGS34630.1"/>
    <property type="molecule type" value="Genomic_DNA"/>
</dbReference>
<dbReference type="Proteomes" id="UP001162834">
    <property type="component" value="Chromosome"/>
</dbReference>
<reference evidence="2" key="1">
    <citation type="journal article" date="2022" name="Int. J. Syst. Evol. Microbiol.">
        <title>Pseudomonas aegrilactucae sp. nov. and Pseudomonas morbosilactucae sp. nov., pathogens causing bacterial rot of lettuce in Japan.</title>
        <authorList>
            <person name="Sawada H."/>
            <person name="Fujikawa T."/>
            <person name="Satou M."/>
        </authorList>
    </citation>
    <scope>NUCLEOTIDE SEQUENCE</scope>
    <source>
        <strain evidence="2">0166_1</strain>
    </source>
</reference>
<protein>
    <recommendedName>
        <fullName evidence="1">Methyltransferase type 11 domain-containing protein</fullName>
    </recommendedName>
</protein>
<dbReference type="KEGG" id="sbae:DSM104329_01009"/>
<dbReference type="Gene3D" id="3.40.50.150">
    <property type="entry name" value="Vaccinia Virus protein VP39"/>
    <property type="match status" value="1"/>
</dbReference>
<dbReference type="InterPro" id="IPR050508">
    <property type="entry name" value="Methyltransf_Superfamily"/>
</dbReference>